<protein>
    <recommendedName>
        <fullName evidence="5">Endopeptidase</fullName>
    </recommendedName>
</protein>
<dbReference type="InterPro" id="IPR019659">
    <property type="entry name" value="DUF2514"/>
</dbReference>
<evidence type="ECO:0000313" key="4">
    <source>
        <dbReference type="Proteomes" id="UP000430332"/>
    </source>
</evidence>
<evidence type="ECO:0000313" key="3">
    <source>
        <dbReference type="EMBL" id="ARB10973.1"/>
    </source>
</evidence>
<keyword evidence="2" id="KW-1133">Transmembrane helix</keyword>
<keyword evidence="4" id="KW-1185">Reference proteome</keyword>
<name>A0A678NXM4_9CAUD</name>
<accession>A0A678NXM4</accession>
<dbReference type="Proteomes" id="UP000430332">
    <property type="component" value="Segment"/>
</dbReference>
<dbReference type="PROSITE" id="PS51257">
    <property type="entry name" value="PROKAR_LIPOPROTEIN"/>
    <property type="match status" value="1"/>
</dbReference>
<evidence type="ECO:0008006" key="5">
    <source>
        <dbReference type="Google" id="ProtNLM"/>
    </source>
</evidence>
<evidence type="ECO:0000256" key="1">
    <source>
        <dbReference type="SAM" id="Coils"/>
    </source>
</evidence>
<dbReference type="EMBL" id="KY769270">
    <property type="protein sequence ID" value="ARB10973.1"/>
    <property type="molecule type" value="Genomic_DNA"/>
</dbReference>
<reference evidence="3 4" key="1">
    <citation type="submission" date="2017-03" db="EMBL/GenBank/DDBJ databases">
        <title>Isolation and genomic, phenotypic and morphological characterization of the first Podoviridae lytic bacteriophages (phi)A38 and (phi)A41 infecting Pectobacterium wasabiae.</title>
        <authorList>
            <person name="Czajkowski R."/>
            <person name="Smolarska A."/>
            <person name="Rabalski L."/>
            <person name="Narajczyk M."/>
        </authorList>
    </citation>
    <scope>NUCLEOTIDE SEQUENCE [LARGE SCALE GENOMIC DNA]</scope>
</reference>
<sequence length="166" mass="18360">MILNWIKTYKVCIGLALALAVIAGACWLTWTVTDSRWQSKYDSLETQYADASAKAQNEARAKELEYDLNIAKANAEGAKREADANAAAADATASVERLHQRLNTLLANTSTETTGTGLKGRTPNETIILLTNVFQKSVERNRQLAEFADNSWNAAKQCYDSYYTTQ</sequence>
<feature type="transmembrane region" description="Helical" evidence="2">
    <location>
        <begin position="12"/>
        <end position="30"/>
    </location>
</feature>
<gene>
    <name evidence="3" type="ORF">B4963_0020</name>
</gene>
<keyword evidence="2" id="KW-0472">Membrane</keyword>
<organism evidence="3 4">
    <name type="scientific">Pectobacterium phage phiA41</name>
    <dbReference type="NCBI Taxonomy" id="1965354"/>
    <lineage>
        <taxon>Viruses</taxon>
        <taxon>Duplodnaviria</taxon>
        <taxon>Heunggongvirae</taxon>
        <taxon>Uroviricota</taxon>
        <taxon>Caudoviricetes</taxon>
        <taxon>Schitoviridae</taxon>
        <taxon>Cbunavirus</taxon>
        <taxon>Cbunavirus A41</taxon>
    </lineage>
</organism>
<feature type="coiled-coil region" evidence="1">
    <location>
        <begin position="41"/>
        <end position="81"/>
    </location>
</feature>
<keyword evidence="1" id="KW-0175">Coiled coil</keyword>
<dbReference type="Pfam" id="PF10721">
    <property type="entry name" value="DUF2514"/>
    <property type="match status" value="1"/>
</dbReference>
<evidence type="ECO:0000256" key="2">
    <source>
        <dbReference type="SAM" id="Phobius"/>
    </source>
</evidence>
<proteinExistence type="predicted"/>
<keyword evidence="2" id="KW-0812">Transmembrane</keyword>